<reference evidence="1 2" key="1">
    <citation type="submission" date="2006-02" db="EMBL/GenBank/DDBJ databases">
        <authorList>
            <person name="Moran M.A."/>
            <person name="Kjelleberg S."/>
            <person name="Egan S."/>
            <person name="Saunders N."/>
            <person name="Thomas T."/>
            <person name="Ferriera S."/>
            <person name="Johnson J."/>
            <person name="Kravitz S."/>
            <person name="Halpern A."/>
            <person name="Remington K."/>
            <person name="Beeson K."/>
            <person name="Tran B."/>
            <person name="Rogers Y.-H."/>
            <person name="Friedman R."/>
            <person name="Venter J.C."/>
        </authorList>
    </citation>
    <scope>NUCLEOTIDE SEQUENCE [LARGE SCALE GENOMIC DNA]</scope>
    <source>
        <strain evidence="1 2">D2</strain>
    </source>
</reference>
<dbReference type="Proteomes" id="UP000006201">
    <property type="component" value="Unassembled WGS sequence"/>
</dbReference>
<name>A4C7E4_9GAMM</name>
<keyword evidence="2" id="KW-1185">Reference proteome</keyword>
<sequence length="61" mass="6411">MQINANSGVSALAYQKTQNTQPIQSQSASTNTLQSDKVTFSQQAMELGGAQLQRGGGVIKV</sequence>
<proteinExistence type="predicted"/>
<organism evidence="1 2">
    <name type="scientific">Pseudoalteromonas tunicata D2</name>
    <dbReference type="NCBI Taxonomy" id="87626"/>
    <lineage>
        <taxon>Bacteria</taxon>
        <taxon>Pseudomonadati</taxon>
        <taxon>Pseudomonadota</taxon>
        <taxon>Gammaproteobacteria</taxon>
        <taxon>Alteromonadales</taxon>
        <taxon>Pseudoalteromonadaceae</taxon>
        <taxon>Pseudoalteromonas</taxon>
    </lineage>
</organism>
<dbReference type="RefSeq" id="WP_009837771.1">
    <property type="nucleotide sequence ID" value="NZ_AAOH01000002.1"/>
</dbReference>
<evidence type="ECO:0000313" key="2">
    <source>
        <dbReference type="Proteomes" id="UP000006201"/>
    </source>
</evidence>
<accession>A4C7E4</accession>
<dbReference type="EMBL" id="AAOH01000002">
    <property type="protein sequence ID" value="EAR29898.1"/>
    <property type="molecule type" value="Genomic_DNA"/>
</dbReference>
<comment type="caution">
    <text evidence="1">The sequence shown here is derived from an EMBL/GenBank/DDBJ whole genome shotgun (WGS) entry which is preliminary data.</text>
</comment>
<dbReference type="OrthoDB" id="6295954at2"/>
<evidence type="ECO:0000313" key="1">
    <source>
        <dbReference type="EMBL" id="EAR29898.1"/>
    </source>
</evidence>
<dbReference type="AlphaFoldDB" id="A4C7E4"/>
<gene>
    <name evidence="1" type="ORF">PTD2_13799</name>
</gene>
<protein>
    <submittedName>
        <fullName evidence="1">Putative orphan protein</fullName>
    </submittedName>
</protein>
<dbReference type="HOGENOM" id="CLU_205969_0_0_6"/>
<dbReference type="STRING" id="87626.PTD2_13799"/>